<evidence type="ECO:0000256" key="1">
    <source>
        <dbReference type="ARBA" id="ARBA00001946"/>
    </source>
</evidence>
<dbReference type="CDD" id="cd01949">
    <property type="entry name" value="GGDEF"/>
    <property type="match status" value="1"/>
</dbReference>
<dbReference type="GO" id="GO:0043709">
    <property type="term" value="P:cell adhesion involved in single-species biofilm formation"/>
    <property type="evidence" value="ECO:0007669"/>
    <property type="project" value="TreeGrafter"/>
</dbReference>
<dbReference type="Pfam" id="PF00990">
    <property type="entry name" value="GGDEF"/>
    <property type="match status" value="1"/>
</dbReference>
<feature type="domain" description="GGDEF" evidence="4">
    <location>
        <begin position="212"/>
        <end position="348"/>
    </location>
</feature>
<evidence type="ECO:0000313" key="6">
    <source>
        <dbReference type="Proteomes" id="UP000018211"/>
    </source>
</evidence>
<gene>
    <name evidence="5" type="ORF">VIBNISOn1_840030</name>
</gene>
<dbReference type="InterPro" id="IPR000160">
    <property type="entry name" value="GGDEF_dom"/>
</dbReference>
<dbReference type="InterPro" id="IPR029016">
    <property type="entry name" value="GAF-like_dom_sf"/>
</dbReference>
<dbReference type="Proteomes" id="UP000018211">
    <property type="component" value="Unassembled WGS sequence"/>
</dbReference>
<dbReference type="Gene3D" id="3.30.70.270">
    <property type="match status" value="1"/>
</dbReference>
<evidence type="ECO:0000259" key="4">
    <source>
        <dbReference type="PROSITE" id="PS50887"/>
    </source>
</evidence>
<accession>A0AAV2VYR5</accession>
<dbReference type="InterPro" id="IPR003018">
    <property type="entry name" value="GAF"/>
</dbReference>
<comment type="catalytic activity">
    <reaction evidence="3">
        <text>2 GTP = 3',3'-c-di-GMP + 2 diphosphate</text>
        <dbReference type="Rhea" id="RHEA:24898"/>
        <dbReference type="ChEBI" id="CHEBI:33019"/>
        <dbReference type="ChEBI" id="CHEBI:37565"/>
        <dbReference type="ChEBI" id="CHEBI:58805"/>
        <dbReference type="EC" id="2.7.7.65"/>
    </reaction>
</comment>
<dbReference type="PANTHER" id="PTHR45138">
    <property type="entry name" value="REGULATORY COMPONENTS OF SENSORY TRANSDUCTION SYSTEM"/>
    <property type="match status" value="1"/>
</dbReference>
<dbReference type="PANTHER" id="PTHR45138:SF9">
    <property type="entry name" value="DIGUANYLATE CYCLASE DGCM-RELATED"/>
    <property type="match status" value="1"/>
</dbReference>
<reference evidence="5 6" key="1">
    <citation type="journal article" date="2013" name="ISME J.">
        <title>Comparative genomics of pathogenic lineages of Vibrio nigripulchritudo identifies virulence-associated traits.</title>
        <authorList>
            <person name="Goudenege D."/>
            <person name="Labreuche Y."/>
            <person name="Krin E."/>
            <person name="Ansquer D."/>
            <person name="Mangenot S."/>
            <person name="Calteau A."/>
            <person name="Medigue C."/>
            <person name="Mazel D."/>
            <person name="Polz M.F."/>
            <person name="Le Roux F."/>
        </authorList>
    </citation>
    <scope>NUCLEOTIDE SEQUENCE [LARGE SCALE GENOMIC DNA]</scope>
    <source>
        <strain evidence="5 6">SOn1</strain>
    </source>
</reference>
<dbReference type="GO" id="GO:1902201">
    <property type="term" value="P:negative regulation of bacterial-type flagellum-dependent cell motility"/>
    <property type="evidence" value="ECO:0007669"/>
    <property type="project" value="TreeGrafter"/>
</dbReference>
<protein>
    <recommendedName>
        <fullName evidence="2">diguanylate cyclase</fullName>
        <ecNumber evidence="2">2.7.7.65</ecNumber>
    </recommendedName>
</protein>
<dbReference type="InterPro" id="IPR029787">
    <property type="entry name" value="Nucleotide_cyclase"/>
</dbReference>
<dbReference type="Pfam" id="PF01590">
    <property type="entry name" value="GAF"/>
    <property type="match status" value="1"/>
</dbReference>
<dbReference type="InterPro" id="IPR043128">
    <property type="entry name" value="Rev_trsase/Diguanyl_cyclase"/>
</dbReference>
<dbReference type="NCBIfam" id="TIGR00254">
    <property type="entry name" value="GGDEF"/>
    <property type="match status" value="1"/>
</dbReference>
<dbReference type="SUPFAM" id="SSF55073">
    <property type="entry name" value="Nucleotide cyclase"/>
    <property type="match status" value="1"/>
</dbReference>
<dbReference type="SMART" id="SM00267">
    <property type="entry name" value="GGDEF"/>
    <property type="match status" value="1"/>
</dbReference>
<organism evidence="5 6">
    <name type="scientific">Vibrio nigripulchritudo SOn1</name>
    <dbReference type="NCBI Taxonomy" id="1238450"/>
    <lineage>
        <taxon>Bacteria</taxon>
        <taxon>Pseudomonadati</taxon>
        <taxon>Pseudomonadota</taxon>
        <taxon>Gammaproteobacteria</taxon>
        <taxon>Vibrionales</taxon>
        <taxon>Vibrionaceae</taxon>
        <taxon>Vibrio</taxon>
    </lineage>
</organism>
<evidence type="ECO:0000313" key="5">
    <source>
        <dbReference type="EMBL" id="CCO49625.1"/>
    </source>
</evidence>
<dbReference type="PROSITE" id="PS50887">
    <property type="entry name" value="GGDEF"/>
    <property type="match status" value="1"/>
</dbReference>
<dbReference type="InterPro" id="IPR050469">
    <property type="entry name" value="Diguanylate_Cyclase"/>
</dbReference>
<dbReference type="EMBL" id="CAOF01000180">
    <property type="protein sequence ID" value="CCO49625.1"/>
    <property type="molecule type" value="Genomic_DNA"/>
</dbReference>
<dbReference type="SMART" id="SM00065">
    <property type="entry name" value="GAF"/>
    <property type="match status" value="1"/>
</dbReference>
<proteinExistence type="predicted"/>
<dbReference type="FunFam" id="3.30.70.270:FF:000001">
    <property type="entry name" value="Diguanylate cyclase domain protein"/>
    <property type="match status" value="1"/>
</dbReference>
<comment type="caution">
    <text evidence="5">The sequence shown here is derived from an EMBL/GenBank/DDBJ whole genome shotgun (WGS) entry which is preliminary data.</text>
</comment>
<evidence type="ECO:0000256" key="2">
    <source>
        <dbReference type="ARBA" id="ARBA00012528"/>
    </source>
</evidence>
<dbReference type="RefSeq" id="WP_022613689.1">
    <property type="nucleotide sequence ID" value="NZ_LK391965.1"/>
</dbReference>
<dbReference type="GO" id="GO:0005886">
    <property type="term" value="C:plasma membrane"/>
    <property type="evidence" value="ECO:0007669"/>
    <property type="project" value="TreeGrafter"/>
</dbReference>
<dbReference type="GO" id="GO:0052621">
    <property type="term" value="F:diguanylate cyclase activity"/>
    <property type="evidence" value="ECO:0007669"/>
    <property type="project" value="UniProtKB-EC"/>
</dbReference>
<dbReference type="Gene3D" id="3.30.450.40">
    <property type="match status" value="1"/>
</dbReference>
<evidence type="ECO:0000256" key="3">
    <source>
        <dbReference type="ARBA" id="ARBA00034247"/>
    </source>
</evidence>
<sequence length="356" mass="40400">MSESSSSEKVIRRLYEITNNYSNGLDAQIQGLLKLGCERFKLDIGIFSHIEGEDYTVLQVQRPDHIELNAGDSFPLLNTYCQITCQSDKPVMIDRMSKSDELAQHPAYRNFGLESYIGVPIYIEGNLYGTLNFSSHKPYKRQFNESDVDALQLMASWISVELRRHQHETELKKLNRELEKLALFDPLTKLPNRHSLLDVVPKSIRRLAFDKTEGALALIDIDHFKLVNDSFGHLYGDKILVKTADSIADAIREIDLIARFGGEEFVVWLPRTNKNDIMKICDRIMSSVSKIKSGTSTITVSIGVCFFEFSDSKVNDPKSLLDDFILTADNALYEAKAKGRNRVCVANHKFSQRPSV</sequence>
<dbReference type="AlphaFoldDB" id="A0AAV2VYR5"/>
<comment type="cofactor">
    <cofactor evidence="1">
        <name>Mg(2+)</name>
        <dbReference type="ChEBI" id="CHEBI:18420"/>
    </cofactor>
</comment>
<dbReference type="EC" id="2.7.7.65" evidence="2"/>
<dbReference type="SUPFAM" id="SSF55781">
    <property type="entry name" value="GAF domain-like"/>
    <property type="match status" value="1"/>
</dbReference>
<name>A0AAV2VYR5_9VIBR</name>